<name>A0A1M4WGB4_9FLAO</name>
<proteinExistence type="predicted"/>
<dbReference type="Proteomes" id="UP000184518">
    <property type="component" value="Unassembled WGS sequence"/>
</dbReference>
<feature type="transmembrane region" description="Helical" evidence="1">
    <location>
        <begin position="76"/>
        <end position="97"/>
    </location>
</feature>
<organism evidence="2 3">
    <name type="scientific">Chryseobacterium arachidis</name>
    <dbReference type="NCBI Taxonomy" id="1416778"/>
    <lineage>
        <taxon>Bacteria</taxon>
        <taxon>Pseudomonadati</taxon>
        <taxon>Bacteroidota</taxon>
        <taxon>Flavobacteriia</taxon>
        <taxon>Flavobacteriales</taxon>
        <taxon>Weeksellaceae</taxon>
        <taxon>Chryseobacterium group</taxon>
        <taxon>Chryseobacterium</taxon>
    </lineage>
</organism>
<sequence>MDEKTIINIGRVFFWTSFLLGNICLFGYIFTKNDSFVEGGLLVVGWGFAVNLSAVLLLIFYGIFNKPKLSICIKSILIMITNVPIAIIYIFLGIYLVCN</sequence>
<dbReference type="STRING" id="1416778.SAMN05443633_10241"/>
<keyword evidence="1" id="KW-0472">Membrane</keyword>
<dbReference type="AlphaFoldDB" id="A0A1M4WGB4"/>
<dbReference type="OrthoDB" id="1274611at2"/>
<feature type="transmembrane region" description="Helical" evidence="1">
    <location>
        <begin position="43"/>
        <end position="64"/>
    </location>
</feature>
<evidence type="ECO:0000256" key="1">
    <source>
        <dbReference type="SAM" id="Phobius"/>
    </source>
</evidence>
<dbReference type="EMBL" id="FQUT01000002">
    <property type="protein sequence ID" value="SHE80254.1"/>
    <property type="molecule type" value="Genomic_DNA"/>
</dbReference>
<keyword evidence="1" id="KW-1133">Transmembrane helix</keyword>
<protein>
    <submittedName>
        <fullName evidence="2">Branched-chain amino acid:cation transporter, LIVCS family</fullName>
    </submittedName>
</protein>
<keyword evidence="1" id="KW-0812">Transmembrane</keyword>
<accession>A0A1M4WGB4</accession>
<evidence type="ECO:0000313" key="3">
    <source>
        <dbReference type="Proteomes" id="UP000184518"/>
    </source>
</evidence>
<evidence type="ECO:0000313" key="2">
    <source>
        <dbReference type="EMBL" id="SHE80254.1"/>
    </source>
</evidence>
<feature type="transmembrane region" description="Helical" evidence="1">
    <location>
        <begin position="12"/>
        <end position="31"/>
    </location>
</feature>
<reference evidence="3" key="1">
    <citation type="submission" date="2016-11" db="EMBL/GenBank/DDBJ databases">
        <authorList>
            <person name="Varghese N."/>
            <person name="Submissions S."/>
        </authorList>
    </citation>
    <scope>NUCLEOTIDE SEQUENCE [LARGE SCALE GENOMIC DNA]</scope>
    <source>
        <strain evidence="3">DSM 27619</strain>
    </source>
</reference>
<keyword evidence="3" id="KW-1185">Reference proteome</keyword>
<gene>
    <name evidence="2" type="ORF">SAMN05443633_10241</name>
</gene>